<name>A0A8S0WZR9_9GAMM</name>
<dbReference type="EMBL" id="CADCXN010000048">
    <property type="protein sequence ID" value="CAA9890355.1"/>
    <property type="molecule type" value="Genomic_DNA"/>
</dbReference>
<gene>
    <name evidence="1" type="ORF">METHB2_200041</name>
</gene>
<reference evidence="1 2" key="1">
    <citation type="submission" date="2020-02" db="EMBL/GenBank/DDBJ databases">
        <authorList>
            <person name="Hogendoorn C."/>
        </authorList>
    </citation>
    <scope>NUCLEOTIDE SEQUENCE [LARGE SCALE GENOMIC DNA]</scope>
    <source>
        <strain evidence="1">METHB21</strain>
    </source>
</reference>
<sequence>MLNYLPYSVHGGVLFLNVDPRHILKIAQNHGVYFEEIIFKCGLTPHNVVKSTDFNHDYAMHYEQLLAGLNNYRSRGYQIALNIGNLHVVKDFMPLIDRPIARLFAHHSTSR</sequence>
<comment type="caution">
    <text evidence="1">The sequence shown here is derived from an EMBL/GenBank/DDBJ whole genome shotgun (WGS) entry which is preliminary data.</text>
</comment>
<organism evidence="1 2">
    <name type="scientific">Candidatus Methylobacter favarea</name>
    <dbReference type="NCBI Taxonomy" id="2707345"/>
    <lineage>
        <taxon>Bacteria</taxon>
        <taxon>Pseudomonadati</taxon>
        <taxon>Pseudomonadota</taxon>
        <taxon>Gammaproteobacteria</taxon>
        <taxon>Methylococcales</taxon>
        <taxon>Methylococcaceae</taxon>
        <taxon>Methylobacter</taxon>
    </lineage>
</organism>
<dbReference type="RefSeq" id="WP_217426442.1">
    <property type="nucleotide sequence ID" value="NZ_CADCXN010000048.1"/>
</dbReference>
<dbReference type="AlphaFoldDB" id="A0A8S0WZR9"/>
<proteinExistence type="predicted"/>
<dbReference type="Proteomes" id="UP000494216">
    <property type="component" value="Unassembled WGS sequence"/>
</dbReference>
<protein>
    <submittedName>
        <fullName evidence="1">EAL domain protein</fullName>
    </submittedName>
</protein>
<accession>A0A8S0WZR9</accession>
<evidence type="ECO:0000313" key="2">
    <source>
        <dbReference type="Proteomes" id="UP000494216"/>
    </source>
</evidence>
<evidence type="ECO:0000313" key="1">
    <source>
        <dbReference type="EMBL" id="CAA9890355.1"/>
    </source>
</evidence>
<keyword evidence="2" id="KW-1185">Reference proteome</keyword>